<feature type="compositionally biased region" description="Polar residues" evidence="1">
    <location>
        <begin position="49"/>
        <end position="58"/>
    </location>
</feature>
<feature type="signal peptide" evidence="2">
    <location>
        <begin position="1"/>
        <end position="20"/>
    </location>
</feature>
<evidence type="ECO:0000256" key="1">
    <source>
        <dbReference type="SAM" id="MobiDB-lite"/>
    </source>
</evidence>
<evidence type="ECO:0000256" key="2">
    <source>
        <dbReference type="SAM" id="SignalP"/>
    </source>
</evidence>
<evidence type="ECO:0008006" key="5">
    <source>
        <dbReference type="Google" id="ProtNLM"/>
    </source>
</evidence>
<evidence type="ECO:0000313" key="3">
    <source>
        <dbReference type="EMBL" id="MCY9522200.1"/>
    </source>
</evidence>
<gene>
    <name evidence="3" type="ORF">M5X09_21520</name>
</gene>
<feature type="chain" id="PRO_5045327949" description="Phage lipoprotein" evidence="2">
    <location>
        <begin position="21"/>
        <end position="228"/>
    </location>
</feature>
<dbReference type="RefSeq" id="WP_254912236.1">
    <property type="nucleotide sequence ID" value="NZ_JAMDLV010000070.1"/>
</dbReference>
<comment type="caution">
    <text evidence="3">The sequence shown here is derived from an EMBL/GenBank/DDBJ whole genome shotgun (WGS) entry which is preliminary data.</text>
</comment>
<accession>A0ABT4DYA4</accession>
<reference evidence="3 4" key="1">
    <citation type="submission" date="2022-05" db="EMBL/GenBank/DDBJ databases">
        <title>Genome Sequencing of Bee-Associated Microbes.</title>
        <authorList>
            <person name="Dunlap C."/>
        </authorList>
    </citation>
    <scope>NUCLEOTIDE SEQUENCE [LARGE SCALE GENOMIC DNA]</scope>
    <source>
        <strain evidence="3 4">NRRL NRS-1438</strain>
    </source>
</reference>
<organism evidence="3 4">
    <name type="scientific">Paenibacillus apiarius</name>
    <dbReference type="NCBI Taxonomy" id="46240"/>
    <lineage>
        <taxon>Bacteria</taxon>
        <taxon>Bacillati</taxon>
        <taxon>Bacillota</taxon>
        <taxon>Bacilli</taxon>
        <taxon>Bacillales</taxon>
        <taxon>Paenibacillaceae</taxon>
        <taxon>Paenibacillus</taxon>
    </lineage>
</organism>
<dbReference type="PROSITE" id="PS51257">
    <property type="entry name" value="PROKAR_LIPOPROTEIN"/>
    <property type="match status" value="1"/>
</dbReference>
<evidence type="ECO:0000313" key="4">
    <source>
        <dbReference type="Proteomes" id="UP001207626"/>
    </source>
</evidence>
<sequence>MRKKPAAILLASLLLALSIAGCSSNTSTEALEQKIAALEKENAELKANSVKNADGQKSNAEDKTKEEAVKEEAPPAKAPEADNKVIEVNKAKEIADFAELTIKGAKFATKIEPPKPNSFYSYYEVKDAANTYFDVVIKVKSLLTVGKSADDFASVKVVYDDKYEYKAFSVIEEDGGGNFTYTNITRIEPLKAGTLHFLAEVPAEVAKDKKPIKVIISCNGEDYTYTYR</sequence>
<keyword evidence="2" id="KW-0732">Signal</keyword>
<feature type="region of interest" description="Disordered" evidence="1">
    <location>
        <begin position="46"/>
        <end position="79"/>
    </location>
</feature>
<dbReference type="EMBL" id="JAMDLW010000032">
    <property type="protein sequence ID" value="MCY9522200.1"/>
    <property type="molecule type" value="Genomic_DNA"/>
</dbReference>
<dbReference type="Proteomes" id="UP001207626">
    <property type="component" value="Unassembled WGS sequence"/>
</dbReference>
<proteinExistence type="predicted"/>
<keyword evidence="4" id="KW-1185">Reference proteome</keyword>
<protein>
    <recommendedName>
        <fullName evidence="5">Phage lipoprotein</fullName>
    </recommendedName>
</protein>
<feature type="compositionally biased region" description="Basic and acidic residues" evidence="1">
    <location>
        <begin position="59"/>
        <end position="79"/>
    </location>
</feature>
<name>A0ABT4DYA4_9BACL</name>